<dbReference type="Gene3D" id="3.60.21.10">
    <property type="match status" value="1"/>
</dbReference>
<comment type="caution">
    <text evidence="2">The sequence shown here is derived from an EMBL/GenBank/DDBJ whole genome shotgun (WGS) entry which is preliminary data.</text>
</comment>
<sequence length="379" mass="41364">MRVDAGDFFGAAGAQDSLKSAFLVGAMDKLGYDVVTLGEREFNFGQTFLLSNFKKTKIEVVSANLIYADNKKLFAKPYVVKKMCGARVAFFGLLGKDVRIRTLASERALEVLDPVATAKALIPEMRKKADILVLLSHIGLTEGQRLTLEAPGIDVMVFGHQPGLFREIVKTNGVINARSGERGQYIPGIHLVVEDGKIASYDGEMVALDDKVPADDEMNRTVDAFNDEMNRRFAAEPGPAVEPGATQTAPPASIAGDHFLGEKNCRRCHEAEYNMYSSQDHARAFATLTKNQRDSSPECLPCHVVGYGQPGGFASKQSTPDLVNVQCENCHGMGTKHPDHGAVNAAVVGPEVCLSCHTHEQNPNFDYEEALKHIVHWHP</sequence>
<evidence type="ECO:0000259" key="1">
    <source>
        <dbReference type="Pfam" id="PF13435"/>
    </source>
</evidence>
<dbReference type="InterPro" id="IPR029052">
    <property type="entry name" value="Metallo-depent_PP-like"/>
</dbReference>
<dbReference type="EMBL" id="VBOR01000058">
    <property type="protein sequence ID" value="TMQ49309.1"/>
    <property type="molecule type" value="Genomic_DNA"/>
</dbReference>
<dbReference type="Gene3D" id="1.10.1130.10">
    <property type="entry name" value="Flavocytochrome C3, Chain A"/>
    <property type="match status" value="1"/>
</dbReference>
<protein>
    <recommendedName>
        <fullName evidence="1">Cytochrome c-552/4 domain-containing protein</fullName>
    </recommendedName>
</protein>
<evidence type="ECO:0000313" key="2">
    <source>
        <dbReference type="EMBL" id="TMQ49309.1"/>
    </source>
</evidence>
<dbReference type="Proteomes" id="UP000316292">
    <property type="component" value="Unassembled WGS sequence"/>
</dbReference>
<gene>
    <name evidence="2" type="ORF">E6K71_05145</name>
</gene>
<dbReference type="PANTHER" id="PTHR11575:SF24">
    <property type="entry name" value="5'-NUCLEOTIDASE"/>
    <property type="match status" value="1"/>
</dbReference>
<dbReference type="SUPFAM" id="SSF48695">
    <property type="entry name" value="Multiheme cytochromes"/>
    <property type="match status" value="1"/>
</dbReference>
<proteinExistence type="predicted"/>
<name>A0A538SD68_UNCEI</name>
<evidence type="ECO:0000313" key="3">
    <source>
        <dbReference type="Proteomes" id="UP000316292"/>
    </source>
</evidence>
<dbReference type="InterPro" id="IPR006179">
    <property type="entry name" value="5_nucleotidase/apyrase"/>
</dbReference>
<dbReference type="GO" id="GO:0016787">
    <property type="term" value="F:hydrolase activity"/>
    <property type="evidence" value="ECO:0007669"/>
    <property type="project" value="InterPro"/>
</dbReference>
<dbReference type="PANTHER" id="PTHR11575">
    <property type="entry name" value="5'-NUCLEOTIDASE-RELATED"/>
    <property type="match status" value="1"/>
</dbReference>
<dbReference type="AlphaFoldDB" id="A0A538SD68"/>
<dbReference type="Pfam" id="PF13435">
    <property type="entry name" value="Cytochrome_C554"/>
    <property type="match status" value="1"/>
</dbReference>
<dbReference type="InterPro" id="IPR023155">
    <property type="entry name" value="Cyt_c-552/4"/>
</dbReference>
<dbReference type="InterPro" id="IPR036280">
    <property type="entry name" value="Multihaem_cyt_sf"/>
</dbReference>
<organism evidence="2 3">
    <name type="scientific">Eiseniibacteriota bacterium</name>
    <dbReference type="NCBI Taxonomy" id="2212470"/>
    <lineage>
        <taxon>Bacteria</taxon>
        <taxon>Candidatus Eiseniibacteriota</taxon>
    </lineage>
</organism>
<feature type="domain" description="Cytochrome c-552/4" evidence="1">
    <location>
        <begin position="265"/>
        <end position="332"/>
    </location>
</feature>
<accession>A0A538SD68</accession>
<dbReference type="SUPFAM" id="SSF56300">
    <property type="entry name" value="Metallo-dependent phosphatases"/>
    <property type="match status" value="1"/>
</dbReference>
<dbReference type="GO" id="GO:0030288">
    <property type="term" value="C:outer membrane-bounded periplasmic space"/>
    <property type="evidence" value="ECO:0007669"/>
    <property type="project" value="TreeGrafter"/>
</dbReference>
<dbReference type="GO" id="GO:0009166">
    <property type="term" value="P:nucleotide catabolic process"/>
    <property type="evidence" value="ECO:0007669"/>
    <property type="project" value="InterPro"/>
</dbReference>
<reference evidence="2 3" key="1">
    <citation type="journal article" date="2019" name="Nat. Microbiol.">
        <title>Mediterranean grassland soil C-N compound turnover is dependent on rainfall and depth, and is mediated by genomically divergent microorganisms.</title>
        <authorList>
            <person name="Diamond S."/>
            <person name="Andeer P.F."/>
            <person name="Li Z."/>
            <person name="Crits-Christoph A."/>
            <person name="Burstein D."/>
            <person name="Anantharaman K."/>
            <person name="Lane K.R."/>
            <person name="Thomas B.C."/>
            <person name="Pan C."/>
            <person name="Northen T.R."/>
            <person name="Banfield J.F."/>
        </authorList>
    </citation>
    <scope>NUCLEOTIDE SEQUENCE [LARGE SCALE GENOMIC DNA]</scope>
    <source>
        <strain evidence="2">WS_1</strain>
    </source>
</reference>